<keyword evidence="1" id="KW-0472">Membrane</keyword>
<keyword evidence="1" id="KW-1133">Transmembrane helix</keyword>
<evidence type="ECO:0008006" key="4">
    <source>
        <dbReference type="Google" id="ProtNLM"/>
    </source>
</evidence>
<reference evidence="2 3" key="1">
    <citation type="journal article" date="2016" name="Sci. Rep.">
        <title>The Dendrobium catenatum Lindl. genome sequence provides insights into polysaccharide synthase, floral development and adaptive evolution.</title>
        <authorList>
            <person name="Zhang G.Q."/>
            <person name="Xu Q."/>
            <person name="Bian C."/>
            <person name="Tsai W.C."/>
            <person name="Yeh C.M."/>
            <person name="Liu K.W."/>
            <person name="Yoshida K."/>
            <person name="Zhang L.S."/>
            <person name="Chang S.B."/>
            <person name="Chen F."/>
            <person name="Shi Y."/>
            <person name="Su Y.Y."/>
            <person name="Zhang Y.Q."/>
            <person name="Chen L.J."/>
            <person name="Yin Y."/>
            <person name="Lin M."/>
            <person name="Huang H."/>
            <person name="Deng H."/>
            <person name="Wang Z.W."/>
            <person name="Zhu S.L."/>
            <person name="Zhao X."/>
            <person name="Deng C."/>
            <person name="Niu S.C."/>
            <person name="Huang J."/>
            <person name="Wang M."/>
            <person name="Liu G.H."/>
            <person name="Yang H.J."/>
            <person name="Xiao X.J."/>
            <person name="Hsiao Y.Y."/>
            <person name="Wu W.L."/>
            <person name="Chen Y.Y."/>
            <person name="Mitsuda N."/>
            <person name="Ohme-Takagi M."/>
            <person name="Luo Y.B."/>
            <person name="Van de Peer Y."/>
            <person name="Liu Z.J."/>
        </authorList>
    </citation>
    <scope>NUCLEOTIDE SEQUENCE [LARGE SCALE GENOMIC DNA]</scope>
    <source>
        <tissue evidence="2">The whole plant</tissue>
    </source>
</reference>
<keyword evidence="3" id="KW-1185">Reference proteome</keyword>
<accession>A0A2I0V798</accession>
<sequence>MALKGRLKTADVHLSKGIIVNALCPLCHSSAKIVMYLFFVCDYSFTVIAKLILILRTLKFVRDVKPL</sequence>
<dbReference type="AlphaFoldDB" id="A0A2I0V798"/>
<dbReference type="Proteomes" id="UP000233837">
    <property type="component" value="Unassembled WGS sequence"/>
</dbReference>
<evidence type="ECO:0000256" key="1">
    <source>
        <dbReference type="SAM" id="Phobius"/>
    </source>
</evidence>
<organism evidence="2 3">
    <name type="scientific">Dendrobium catenatum</name>
    <dbReference type="NCBI Taxonomy" id="906689"/>
    <lineage>
        <taxon>Eukaryota</taxon>
        <taxon>Viridiplantae</taxon>
        <taxon>Streptophyta</taxon>
        <taxon>Embryophyta</taxon>
        <taxon>Tracheophyta</taxon>
        <taxon>Spermatophyta</taxon>
        <taxon>Magnoliopsida</taxon>
        <taxon>Liliopsida</taxon>
        <taxon>Asparagales</taxon>
        <taxon>Orchidaceae</taxon>
        <taxon>Epidendroideae</taxon>
        <taxon>Malaxideae</taxon>
        <taxon>Dendrobiinae</taxon>
        <taxon>Dendrobium</taxon>
    </lineage>
</organism>
<evidence type="ECO:0000313" key="3">
    <source>
        <dbReference type="Proteomes" id="UP000233837"/>
    </source>
</evidence>
<evidence type="ECO:0000313" key="2">
    <source>
        <dbReference type="EMBL" id="PKU59280.1"/>
    </source>
</evidence>
<gene>
    <name evidence="2" type="ORF">MA16_Dca026643</name>
</gene>
<keyword evidence="1" id="KW-0812">Transmembrane</keyword>
<protein>
    <recommendedName>
        <fullName evidence="4">Reverse transcriptase zinc-binding domain-containing protein</fullName>
    </recommendedName>
</protein>
<feature type="transmembrane region" description="Helical" evidence="1">
    <location>
        <begin position="33"/>
        <end position="55"/>
    </location>
</feature>
<dbReference type="EMBL" id="KZ504134">
    <property type="protein sequence ID" value="PKU59280.1"/>
    <property type="molecule type" value="Genomic_DNA"/>
</dbReference>
<reference evidence="2 3" key="2">
    <citation type="journal article" date="2017" name="Nature">
        <title>The Apostasia genome and the evolution of orchids.</title>
        <authorList>
            <person name="Zhang G.Q."/>
            <person name="Liu K.W."/>
            <person name="Li Z."/>
            <person name="Lohaus R."/>
            <person name="Hsiao Y.Y."/>
            <person name="Niu S.C."/>
            <person name="Wang J.Y."/>
            <person name="Lin Y.C."/>
            <person name="Xu Q."/>
            <person name="Chen L.J."/>
            <person name="Yoshida K."/>
            <person name="Fujiwara S."/>
            <person name="Wang Z.W."/>
            <person name="Zhang Y.Q."/>
            <person name="Mitsuda N."/>
            <person name="Wang M."/>
            <person name="Liu G.H."/>
            <person name="Pecoraro L."/>
            <person name="Huang H.X."/>
            <person name="Xiao X.J."/>
            <person name="Lin M."/>
            <person name="Wu X.Y."/>
            <person name="Wu W.L."/>
            <person name="Chen Y.Y."/>
            <person name="Chang S.B."/>
            <person name="Sakamoto S."/>
            <person name="Ohme-Takagi M."/>
            <person name="Yagi M."/>
            <person name="Zeng S.J."/>
            <person name="Shen C.Y."/>
            <person name="Yeh C.M."/>
            <person name="Luo Y.B."/>
            <person name="Tsai W.C."/>
            <person name="Van de Peer Y."/>
            <person name="Liu Z.J."/>
        </authorList>
    </citation>
    <scope>NUCLEOTIDE SEQUENCE [LARGE SCALE GENOMIC DNA]</scope>
    <source>
        <tissue evidence="2">The whole plant</tissue>
    </source>
</reference>
<proteinExistence type="predicted"/>
<name>A0A2I0V798_9ASPA</name>